<name>A0A834THI2_9FABA</name>
<dbReference type="EMBL" id="JAAIUW010000008">
    <property type="protein sequence ID" value="KAF7821266.1"/>
    <property type="molecule type" value="Genomic_DNA"/>
</dbReference>
<keyword evidence="2" id="KW-1185">Reference proteome</keyword>
<evidence type="ECO:0000313" key="1">
    <source>
        <dbReference type="EMBL" id="KAF7821266.1"/>
    </source>
</evidence>
<accession>A0A834THI2</accession>
<comment type="caution">
    <text evidence="1">The sequence shown here is derived from an EMBL/GenBank/DDBJ whole genome shotgun (WGS) entry which is preliminary data.</text>
</comment>
<proteinExistence type="predicted"/>
<gene>
    <name evidence="1" type="ORF">G2W53_026721</name>
</gene>
<sequence length="46" mass="4859">MVEKRQRGSAAARPRGAAALLYCLLPLLFLRGSAAACPRGAAALRY</sequence>
<dbReference type="AlphaFoldDB" id="A0A834THI2"/>
<dbReference type="Proteomes" id="UP000634136">
    <property type="component" value="Unassembled WGS sequence"/>
</dbReference>
<evidence type="ECO:0000313" key="2">
    <source>
        <dbReference type="Proteomes" id="UP000634136"/>
    </source>
</evidence>
<reference evidence="1" key="1">
    <citation type="submission" date="2020-09" db="EMBL/GenBank/DDBJ databases">
        <title>Genome-Enabled Discovery of Anthraquinone Biosynthesis in Senna tora.</title>
        <authorList>
            <person name="Kang S.-H."/>
            <person name="Pandey R.P."/>
            <person name="Lee C.-M."/>
            <person name="Sim J.-S."/>
            <person name="Jeong J.-T."/>
            <person name="Choi B.-S."/>
            <person name="Jung M."/>
            <person name="Ginzburg D."/>
            <person name="Zhao K."/>
            <person name="Won S.Y."/>
            <person name="Oh T.-J."/>
            <person name="Yu Y."/>
            <person name="Kim N.-H."/>
            <person name="Lee O.R."/>
            <person name="Lee T.-H."/>
            <person name="Bashyal P."/>
            <person name="Kim T.-S."/>
            <person name="Lee W.-H."/>
            <person name="Kawkins C."/>
            <person name="Kim C.-K."/>
            <person name="Kim J.S."/>
            <person name="Ahn B.O."/>
            <person name="Rhee S.Y."/>
            <person name="Sohng J.K."/>
        </authorList>
    </citation>
    <scope>NUCLEOTIDE SEQUENCE</scope>
    <source>
        <tissue evidence="1">Leaf</tissue>
    </source>
</reference>
<protein>
    <submittedName>
        <fullName evidence="1">Uncharacterized protein</fullName>
    </submittedName>
</protein>
<organism evidence="1 2">
    <name type="scientific">Senna tora</name>
    <dbReference type="NCBI Taxonomy" id="362788"/>
    <lineage>
        <taxon>Eukaryota</taxon>
        <taxon>Viridiplantae</taxon>
        <taxon>Streptophyta</taxon>
        <taxon>Embryophyta</taxon>
        <taxon>Tracheophyta</taxon>
        <taxon>Spermatophyta</taxon>
        <taxon>Magnoliopsida</taxon>
        <taxon>eudicotyledons</taxon>
        <taxon>Gunneridae</taxon>
        <taxon>Pentapetalae</taxon>
        <taxon>rosids</taxon>
        <taxon>fabids</taxon>
        <taxon>Fabales</taxon>
        <taxon>Fabaceae</taxon>
        <taxon>Caesalpinioideae</taxon>
        <taxon>Cassia clade</taxon>
        <taxon>Senna</taxon>
    </lineage>
</organism>